<dbReference type="Pfam" id="PF13649">
    <property type="entry name" value="Methyltransf_25"/>
    <property type="match status" value="1"/>
</dbReference>
<feature type="compositionally biased region" description="Low complexity" evidence="3">
    <location>
        <begin position="157"/>
        <end position="175"/>
    </location>
</feature>
<proteinExistence type="predicted"/>
<dbReference type="EMBL" id="JBHSTM010000004">
    <property type="protein sequence ID" value="MFC6424790.1"/>
    <property type="molecule type" value="Genomic_DNA"/>
</dbReference>
<dbReference type="GO" id="GO:0061542">
    <property type="term" value="F:3-demethylubiquinol 3-O-methyltransferase activity"/>
    <property type="evidence" value="ECO:0007669"/>
    <property type="project" value="UniProtKB-EC"/>
</dbReference>
<accession>A0ABW1X8L4</accession>
<evidence type="ECO:0000256" key="2">
    <source>
        <dbReference type="ARBA" id="ARBA00022679"/>
    </source>
</evidence>
<evidence type="ECO:0000313" key="6">
    <source>
        <dbReference type="Proteomes" id="UP001596305"/>
    </source>
</evidence>
<reference evidence="6" key="1">
    <citation type="journal article" date="2019" name="Int. J. Syst. Evol. Microbiol.">
        <title>The Global Catalogue of Microorganisms (GCM) 10K type strain sequencing project: providing services to taxonomists for standard genome sequencing and annotation.</title>
        <authorList>
            <consortium name="The Broad Institute Genomics Platform"/>
            <consortium name="The Broad Institute Genome Sequencing Center for Infectious Disease"/>
            <person name="Wu L."/>
            <person name="Ma J."/>
        </authorList>
    </citation>
    <scope>NUCLEOTIDE SEQUENCE [LARGE SCALE GENOMIC DNA]</scope>
    <source>
        <strain evidence="6">CCUG 47105</strain>
    </source>
</reference>
<keyword evidence="2 5" id="KW-0808">Transferase</keyword>
<dbReference type="SUPFAM" id="SSF53335">
    <property type="entry name" value="S-adenosyl-L-methionine-dependent methyltransferases"/>
    <property type="match status" value="1"/>
</dbReference>
<evidence type="ECO:0000313" key="5">
    <source>
        <dbReference type="EMBL" id="MFC6424790.1"/>
    </source>
</evidence>
<dbReference type="PANTHER" id="PTHR43861:SF1">
    <property type="entry name" value="TRANS-ACONITATE 2-METHYLTRANSFERASE"/>
    <property type="match status" value="1"/>
</dbReference>
<gene>
    <name evidence="5" type="ORF">ACFP71_08140</name>
</gene>
<feature type="domain" description="Methyltransferase" evidence="4">
    <location>
        <begin position="28"/>
        <end position="122"/>
    </location>
</feature>
<organism evidence="5 6">
    <name type="scientific">Oerskovia paurometabola</name>
    <dbReference type="NCBI Taxonomy" id="162170"/>
    <lineage>
        <taxon>Bacteria</taxon>
        <taxon>Bacillati</taxon>
        <taxon>Actinomycetota</taxon>
        <taxon>Actinomycetes</taxon>
        <taxon>Micrococcales</taxon>
        <taxon>Cellulomonadaceae</taxon>
        <taxon>Oerskovia</taxon>
    </lineage>
</organism>
<evidence type="ECO:0000259" key="4">
    <source>
        <dbReference type="Pfam" id="PF13649"/>
    </source>
</evidence>
<name>A0ABW1X8L4_9CELL</name>
<keyword evidence="1 5" id="KW-0489">Methyltransferase</keyword>
<dbReference type="RefSeq" id="WP_204809185.1">
    <property type="nucleotide sequence ID" value="NZ_BAAAIY010000003.1"/>
</dbReference>
<dbReference type="GO" id="GO:0032259">
    <property type="term" value="P:methylation"/>
    <property type="evidence" value="ECO:0007669"/>
    <property type="project" value="UniProtKB-KW"/>
</dbReference>
<comment type="caution">
    <text evidence="5">The sequence shown here is derived from an EMBL/GenBank/DDBJ whole genome shotgun (WGS) entry which is preliminary data.</text>
</comment>
<dbReference type="Gene3D" id="3.40.50.150">
    <property type="entry name" value="Vaccinia Virus protein VP39"/>
    <property type="match status" value="1"/>
</dbReference>
<protein>
    <submittedName>
        <fullName evidence="5">Class I SAM-dependent methyltransferase</fullName>
        <ecNumber evidence="5">2.1.1.222</ecNumber>
        <ecNumber evidence="5">2.1.1.64</ecNumber>
    </submittedName>
</protein>
<dbReference type="GO" id="GO:0102208">
    <property type="term" value="F:2-polyprenyl-6-hydroxyphenol methylase activity"/>
    <property type="evidence" value="ECO:0007669"/>
    <property type="project" value="UniProtKB-EC"/>
</dbReference>
<dbReference type="EC" id="2.1.1.222" evidence="5"/>
<evidence type="ECO:0000256" key="3">
    <source>
        <dbReference type="SAM" id="MobiDB-lite"/>
    </source>
</evidence>
<dbReference type="CDD" id="cd02440">
    <property type="entry name" value="AdoMet_MTases"/>
    <property type="match status" value="1"/>
</dbReference>
<dbReference type="EC" id="2.1.1.64" evidence="5"/>
<dbReference type="InterPro" id="IPR041698">
    <property type="entry name" value="Methyltransf_25"/>
</dbReference>
<dbReference type="PANTHER" id="PTHR43861">
    <property type="entry name" value="TRANS-ACONITATE 2-METHYLTRANSFERASE-RELATED"/>
    <property type="match status" value="1"/>
</dbReference>
<keyword evidence="6" id="KW-1185">Reference proteome</keyword>
<dbReference type="Proteomes" id="UP001596305">
    <property type="component" value="Unassembled WGS sequence"/>
</dbReference>
<sequence>MSDPYWNHSTHYFPVLTRLVGPGTRTALDVGCGEGLLTRRLRAAGAGEVLGLDLDPAQVDRARLAAGGSPGQTGLDYVTGDVLDPLTGLAGPFDLVTTVATLHHLPLDAGLRRLRDLVAPGGTLAVVGLTRPRTAWDQPGAGQDLPAPPQGSPDDVAGSGSTARRSPRSPRATPSCVRQHGRSCPAPGCGAGSTGGTRSCGARPGAGEG</sequence>
<feature type="region of interest" description="Disordered" evidence="3">
    <location>
        <begin position="135"/>
        <end position="209"/>
    </location>
</feature>
<dbReference type="InterPro" id="IPR029063">
    <property type="entry name" value="SAM-dependent_MTases_sf"/>
</dbReference>
<evidence type="ECO:0000256" key="1">
    <source>
        <dbReference type="ARBA" id="ARBA00022603"/>
    </source>
</evidence>